<evidence type="ECO:0000313" key="4">
    <source>
        <dbReference type="Proteomes" id="UP000481861"/>
    </source>
</evidence>
<feature type="domain" description="C2H2-type" evidence="2">
    <location>
        <begin position="355"/>
        <end position="383"/>
    </location>
</feature>
<feature type="region of interest" description="Disordered" evidence="1">
    <location>
        <begin position="111"/>
        <end position="197"/>
    </location>
</feature>
<proteinExistence type="predicted"/>
<dbReference type="EMBL" id="JAADJZ010000002">
    <property type="protein sequence ID" value="KAF2877454.1"/>
    <property type="molecule type" value="Genomic_DNA"/>
</dbReference>
<dbReference type="OrthoDB" id="3794887at2759"/>
<gene>
    <name evidence="3" type="ORF">BDV95DRAFT_147639</name>
</gene>
<feature type="compositionally biased region" description="Basic residues" evidence="1">
    <location>
        <begin position="147"/>
        <end position="161"/>
    </location>
</feature>
<protein>
    <recommendedName>
        <fullName evidence="2">C2H2-type domain-containing protein</fullName>
    </recommendedName>
</protein>
<reference evidence="3 4" key="1">
    <citation type="submission" date="2020-01" db="EMBL/GenBank/DDBJ databases">
        <authorList>
            <consortium name="DOE Joint Genome Institute"/>
            <person name="Haridas S."/>
            <person name="Albert R."/>
            <person name="Binder M."/>
            <person name="Bloem J."/>
            <person name="Labutti K."/>
            <person name="Salamov A."/>
            <person name="Andreopoulos B."/>
            <person name="Baker S.E."/>
            <person name="Barry K."/>
            <person name="Bills G."/>
            <person name="Bluhm B.H."/>
            <person name="Cannon C."/>
            <person name="Castanera R."/>
            <person name="Culley D.E."/>
            <person name="Daum C."/>
            <person name="Ezra D."/>
            <person name="Gonzalez J.B."/>
            <person name="Henrissat B."/>
            <person name="Kuo A."/>
            <person name="Liang C."/>
            <person name="Lipzen A."/>
            <person name="Lutzoni F."/>
            <person name="Magnuson J."/>
            <person name="Mondo S."/>
            <person name="Nolan M."/>
            <person name="Ohm R."/>
            <person name="Pangilinan J."/>
            <person name="Park H.-J.H."/>
            <person name="Ramirez L."/>
            <person name="Alfaro M."/>
            <person name="Sun H."/>
            <person name="Tritt A."/>
            <person name="Yoshinaga Y."/>
            <person name="Zwiers L.-H.L."/>
            <person name="Turgeon B.G."/>
            <person name="Goodwin S.B."/>
            <person name="Spatafora J.W."/>
            <person name="Crous P.W."/>
            <person name="Grigoriev I.V."/>
        </authorList>
    </citation>
    <scope>NUCLEOTIDE SEQUENCE [LARGE SCALE GENOMIC DNA]</scope>
    <source>
        <strain evidence="3 4">CBS 611.86</strain>
    </source>
</reference>
<name>A0A7C8IE86_9PLEO</name>
<feature type="compositionally biased region" description="Polar residues" evidence="1">
    <location>
        <begin position="111"/>
        <end position="129"/>
    </location>
</feature>
<sequence length="704" mass="77760">MASMMPPIILLREFQTESISDWVPAKFVHTYKRLEDLAHSIRSKDPSQWSVHFHFEDGVCEGKALPFLYNHGAYFDESCLKAGKLHLFAHFELIGGSLGVFPARTANTAPSIDINGNNLSRQHTQSSRLYTRDNAVLPPGTPEGPKLRRKPQPISLKRKRSKVQDLSSASESEGSAETQFLLSPSDKGVNTDDGDGTHSSAAVYVSVSEDVAEEPSSLPASATAAQHFIDFGLATSSNALPGQYGYKANWHQITKDYRSKVAHARLIKGDYGAPAPKPCDRCLSNGHICRIYHPDLNADRAAPGSCGECRLQSSACITGGQKQRMQKEKHPANSYITSSRKTIRAEAEEATTAKEYCPVVTCSRRTQSFSARANFLRHLRASHPEFDESRLSNRSRISIPTQERIVAESPSFARSGGTHGASTLVCPIPDCSASRSAEGYTRRDNFRRHVRTAHPESAHAKVLEALLENEPLVLPPAPTDQDFATDFAVAETTNAPPGAFGHREETLWSNSQPAVRIRLAHARLIHGKYGVMAPQPCPNCHKRGTTCLVYHPHLKGVNRALGRYCSHCRDRSVKCGLPPRPFDKYMYRDPTAQTIAQEGEDDEADIDRDNVSDGQDAEIKFEDDDEDMNFDDDFDSAEVSPRKVVPQLDGQDDYMSTQNLTRPYHADTQSGASSLSNSRSTSGAHSTPKENAYYHFAKYNQSET</sequence>
<accession>A0A7C8IE86</accession>
<dbReference type="InterPro" id="IPR013087">
    <property type="entry name" value="Znf_C2H2_type"/>
</dbReference>
<feature type="compositionally biased region" description="Acidic residues" evidence="1">
    <location>
        <begin position="621"/>
        <end position="636"/>
    </location>
</feature>
<dbReference type="SMART" id="SM00355">
    <property type="entry name" value="ZnF_C2H2"/>
    <property type="match status" value="2"/>
</dbReference>
<dbReference type="Proteomes" id="UP000481861">
    <property type="component" value="Unassembled WGS sequence"/>
</dbReference>
<feature type="domain" description="C2H2-type" evidence="2">
    <location>
        <begin position="424"/>
        <end position="454"/>
    </location>
</feature>
<keyword evidence="4" id="KW-1185">Reference proteome</keyword>
<dbReference type="AlphaFoldDB" id="A0A7C8IE86"/>
<comment type="caution">
    <text evidence="3">The sequence shown here is derived from an EMBL/GenBank/DDBJ whole genome shotgun (WGS) entry which is preliminary data.</text>
</comment>
<feature type="compositionally biased region" description="Polar residues" evidence="1">
    <location>
        <begin position="654"/>
        <end position="685"/>
    </location>
</feature>
<evidence type="ECO:0000313" key="3">
    <source>
        <dbReference type="EMBL" id="KAF2877454.1"/>
    </source>
</evidence>
<evidence type="ECO:0000259" key="2">
    <source>
        <dbReference type="SMART" id="SM00355"/>
    </source>
</evidence>
<evidence type="ECO:0000256" key="1">
    <source>
        <dbReference type="SAM" id="MobiDB-lite"/>
    </source>
</evidence>
<feature type="region of interest" description="Disordered" evidence="1">
    <location>
        <begin position="597"/>
        <end position="704"/>
    </location>
</feature>
<feature type="compositionally biased region" description="Low complexity" evidence="1">
    <location>
        <begin position="167"/>
        <end position="177"/>
    </location>
</feature>
<organism evidence="3 4">
    <name type="scientific">Massariosphaeria phaeospora</name>
    <dbReference type="NCBI Taxonomy" id="100035"/>
    <lineage>
        <taxon>Eukaryota</taxon>
        <taxon>Fungi</taxon>
        <taxon>Dikarya</taxon>
        <taxon>Ascomycota</taxon>
        <taxon>Pezizomycotina</taxon>
        <taxon>Dothideomycetes</taxon>
        <taxon>Pleosporomycetidae</taxon>
        <taxon>Pleosporales</taxon>
        <taxon>Pleosporales incertae sedis</taxon>
        <taxon>Massariosphaeria</taxon>
    </lineage>
</organism>